<dbReference type="OrthoDB" id="5972at2157"/>
<protein>
    <submittedName>
        <fullName evidence="2">Uncharacterized protein</fullName>
    </submittedName>
</protein>
<organism evidence="2 3">
    <name type="scientific">Candidatus Nitrosocosmicus franklandianus</name>
    <dbReference type="NCBI Taxonomy" id="1798806"/>
    <lineage>
        <taxon>Archaea</taxon>
        <taxon>Nitrososphaerota</taxon>
        <taxon>Nitrososphaeria</taxon>
        <taxon>Nitrososphaerales</taxon>
        <taxon>Nitrososphaeraceae</taxon>
        <taxon>Candidatus Nitrosocosmicus</taxon>
    </lineage>
</organism>
<keyword evidence="3" id="KW-1185">Reference proteome</keyword>
<dbReference type="RefSeq" id="WP_134485006.1">
    <property type="nucleotide sequence ID" value="NZ_LR216287.1"/>
</dbReference>
<accession>A0A484ICW8</accession>
<dbReference type="KEGG" id="nfn:NFRAN_2628"/>
<dbReference type="GeneID" id="39421781"/>
<evidence type="ECO:0000313" key="2">
    <source>
        <dbReference type="EMBL" id="VFJ14950.1"/>
    </source>
</evidence>
<evidence type="ECO:0000256" key="1">
    <source>
        <dbReference type="SAM" id="MobiDB-lite"/>
    </source>
</evidence>
<proteinExistence type="predicted"/>
<sequence>MTIEKHKHTPSIANSSRKGKYATSTENRRLMWEYVIWPLVLKLNRNYFTPREYHDKRNQVSAEKNIPITKMAGGIVSLLVKGIIFQDGKYYSIHYKLIPYMRKKTCLDYETVLREIRSKK</sequence>
<name>A0A484ICW8_9ARCH</name>
<evidence type="ECO:0000313" key="3">
    <source>
        <dbReference type="Proteomes" id="UP000294299"/>
    </source>
</evidence>
<gene>
    <name evidence="2" type="ORF">NFRAN_2628</name>
</gene>
<dbReference type="AlphaFoldDB" id="A0A484ICW8"/>
<reference evidence="2 3" key="1">
    <citation type="submission" date="2019-02" db="EMBL/GenBank/DDBJ databases">
        <authorList>
            <person name="Lehtovirta-Morley E L."/>
        </authorList>
    </citation>
    <scope>NUCLEOTIDE SEQUENCE [LARGE SCALE GENOMIC DNA]</scope>
    <source>
        <strain evidence="2">NFRAN1</strain>
    </source>
</reference>
<dbReference type="Proteomes" id="UP000294299">
    <property type="component" value="Chromosome NFRAN"/>
</dbReference>
<dbReference type="EMBL" id="LR216287">
    <property type="protein sequence ID" value="VFJ14950.1"/>
    <property type="molecule type" value="Genomic_DNA"/>
</dbReference>
<feature type="region of interest" description="Disordered" evidence="1">
    <location>
        <begin position="1"/>
        <end position="20"/>
    </location>
</feature>